<comment type="caution">
    <text evidence="2">The sequence shown here is derived from an EMBL/GenBank/DDBJ whole genome shotgun (WGS) entry which is preliminary data.</text>
</comment>
<dbReference type="Proteomes" id="UP001165679">
    <property type="component" value="Unassembled WGS sequence"/>
</dbReference>
<proteinExistence type="predicted"/>
<gene>
    <name evidence="2" type="ORF">OL599_03825</name>
</gene>
<reference evidence="2" key="1">
    <citation type="submission" date="2022-09" db="EMBL/GenBank/DDBJ databases">
        <title>Rhodovastum sp. nov. RN2-1 isolated from soil in Seongnam, South Korea.</title>
        <authorList>
            <person name="Le N.T."/>
        </authorList>
    </citation>
    <scope>NUCLEOTIDE SEQUENCE</scope>
    <source>
        <strain evidence="2">RN2-1</strain>
    </source>
</reference>
<keyword evidence="3" id="KW-1185">Reference proteome</keyword>
<accession>A0AA41YJY1</accession>
<reference evidence="2" key="2">
    <citation type="submission" date="2022-10" db="EMBL/GenBank/DDBJ databases">
        <authorList>
            <person name="Trinh H.N."/>
        </authorList>
    </citation>
    <scope>NUCLEOTIDE SEQUENCE</scope>
    <source>
        <strain evidence="2">RN2-1</strain>
    </source>
</reference>
<sequence>MSALPALAQAPTRLDPATGARPGHEAGIGDSLPRSDKASNIGPTAARSDIAPTLPPPAIGQDATPDDYLRAARASLVAGHTGQAQQSLEMAQTRALDRSVPPDQANVPSDSPLVSRIADALRALGGGDRAQAIQLIDRALSG</sequence>
<name>A0AA41YJY1_9PROT</name>
<organism evidence="2 3">
    <name type="scientific">Limobrevibacterium gyesilva</name>
    <dbReference type="NCBI Taxonomy" id="2991712"/>
    <lineage>
        <taxon>Bacteria</taxon>
        <taxon>Pseudomonadati</taxon>
        <taxon>Pseudomonadota</taxon>
        <taxon>Alphaproteobacteria</taxon>
        <taxon>Acetobacterales</taxon>
        <taxon>Acetobacteraceae</taxon>
        <taxon>Limobrevibacterium</taxon>
    </lineage>
</organism>
<dbReference type="RefSeq" id="WP_264712272.1">
    <property type="nucleotide sequence ID" value="NZ_JAPDNT010000001.1"/>
</dbReference>
<evidence type="ECO:0000313" key="2">
    <source>
        <dbReference type="EMBL" id="MCW3473696.1"/>
    </source>
</evidence>
<protein>
    <submittedName>
        <fullName evidence="2">Uncharacterized protein</fullName>
    </submittedName>
</protein>
<feature type="region of interest" description="Disordered" evidence="1">
    <location>
        <begin position="79"/>
        <end position="111"/>
    </location>
</feature>
<feature type="region of interest" description="Disordered" evidence="1">
    <location>
        <begin position="1"/>
        <end position="64"/>
    </location>
</feature>
<dbReference type="AlphaFoldDB" id="A0AA41YJY1"/>
<evidence type="ECO:0000256" key="1">
    <source>
        <dbReference type="SAM" id="MobiDB-lite"/>
    </source>
</evidence>
<dbReference type="EMBL" id="JAPDNT010000001">
    <property type="protein sequence ID" value="MCW3473696.1"/>
    <property type="molecule type" value="Genomic_DNA"/>
</dbReference>
<evidence type="ECO:0000313" key="3">
    <source>
        <dbReference type="Proteomes" id="UP001165679"/>
    </source>
</evidence>